<accession>A0A8R2JVJ6</accession>
<feature type="signal peptide" evidence="2">
    <location>
        <begin position="1"/>
        <end position="26"/>
    </location>
</feature>
<dbReference type="RefSeq" id="XP_029347266.1">
    <property type="nucleotide sequence ID" value="XM_029491406.1"/>
</dbReference>
<reference evidence="4" key="1">
    <citation type="submission" date="2010-06" db="EMBL/GenBank/DDBJ databases">
        <authorList>
            <person name="Jiang H."/>
            <person name="Abraham K."/>
            <person name="Ali S."/>
            <person name="Alsbrooks S.L."/>
            <person name="Anim B.N."/>
            <person name="Anosike U.S."/>
            <person name="Attaway T."/>
            <person name="Bandaranaike D.P."/>
            <person name="Battles P.K."/>
            <person name="Bell S.N."/>
            <person name="Bell A.V."/>
            <person name="Beltran B."/>
            <person name="Bickham C."/>
            <person name="Bustamante Y."/>
            <person name="Caleb T."/>
            <person name="Canada A."/>
            <person name="Cardenas V."/>
            <person name="Carter K."/>
            <person name="Chacko J."/>
            <person name="Chandrabose M.N."/>
            <person name="Chavez D."/>
            <person name="Chavez A."/>
            <person name="Chen L."/>
            <person name="Chu H.-S."/>
            <person name="Claassen K.J."/>
            <person name="Cockrell R."/>
            <person name="Collins M."/>
            <person name="Cooper J.A."/>
            <person name="Cree A."/>
            <person name="Curry S.M."/>
            <person name="Da Y."/>
            <person name="Dao M.D."/>
            <person name="Das B."/>
            <person name="Davila M.-L."/>
            <person name="Davy-Carroll L."/>
            <person name="Denson S."/>
            <person name="Dinh H."/>
            <person name="Ebong V.E."/>
            <person name="Edwards J.R."/>
            <person name="Egan A."/>
            <person name="El-Daye J."/>
            <person name="Escobedo L."/>
            <person name="Fernandez S."/>
            <person name="Fernando P.R."/>
            <person name="Flagg N."/>
            <person name="Forbes L.D."/>
            <person name="Fowler R.G."/>
            <person name="Fu Q."/>
            <person name="Gabisi R.A."/>
            <person name="Ganer J."/>
            <person name="Garbino Pronczuk A."/>
            <person name="Garcia R.M."/>
            <person name="Garner T."/>
            <person name="Garrett T.E."/>
            <person name="Gonzalez D.A."/>
            <person name="Hamid H."/>
            <person name="Hawkins E.S."/>
            <person name="Hirani K."/>
            <person name="Hogues M.E."/>
            <person name="Hollins B."/>
            <person name="Hsiao C.-H."/>
            <person name="Jabil R."/>
            <person name="James M.L."/>
            <person name="Jhangiani S.N."/>
            <person name="Johnson B."/>
            <person name="Johnson Q."/>
            <person name="Joshi V."/>
            <person name="Kalu J.B."/>
            <person name="Kam C."/>
            <person name="Kashfia A."/>
            <person name="Keebler J."/>
            <person name="Kisamo H."/>
            <person name="Kovar C.L."/>
            <person name="Lago L.A."/>
            <person name="Lai C.-Y."/>
            <person name="Laidlaw J."/>
            <person name="Lara F."/>
            <person name="Le T.-K."/>
            <person name="Lee S.L."/>
            <person name="Legall F.H."/>
            <person name="Lemon S.J."/>
            <person name="Lewis L.R."/>
            <person name="Li B."/>
            <person name="Liu Y."/>
            <person name="Liu Y.-S."/>
            <person name="Lopez J."/>
            <person name="Lozado R.J."/>
            <person name="Lu J."/>
            <person name="Madu R.C."/>
            <person name="Maheshwari M."/>
            <person name="Maheshwari R."/>
            <person name="Malloy K."/>
            <person name="Martinez E."/>
            <person name="Mathew T."/>
            <person name="Mercado I.C."/>
            <person name="Mercado C."/>
            <person name="Meyer B."/>
            <person name="Montgomery K."/>
            <person name="Morgan M.B."/>
            <person name="Munidasa M."/>
            <person name="Nazareth L.V."/>
            <person name="Nelson J."/>
            <person name="Ng B.M."/>
            <person name="Nguyen N.B."/>
            <person name="Nguyen P.Q."/>
            <person name="Nguyen T."/>
            <person name="Obregon M."/>
            <person name="Okwuonu G.O."/>
            <person name="Onwere C.G."/>
            <person name="Orozco G."/>
            <person name="Parra A."/>
            <person name="Patel S."/>
            <person name="Patil S."/>
            <person name="Perez A."/>
            <person name="Perez Y."/>
            <person name="Pham C."/>
            <person name="Primus E.L."/>
            <person name="Pu L.-L."/>
            <person name="Puazo M."/>
            <person name="Qin X."/>
            <person name="Quiroz J.B."/>
            <person name="Reese J."/>
            <person name="Richards S."/>
            <person name="Rives C.M."/>
            <person name="Robberts R."/>
            <person name="Ruiz S.J."/>
            <person name="Ruiz M.J."/>
            <person name="Santibanez J."/>
            <person name="Schneider B.W."/>
            <person name="Sisson I."/>
            <person name="Smith M."/>
            <person name="Sodergren E."/>
            <person name="Song X.-Z."/>
            <person name="Song B.B."/>
            <person name="Summersgill H."/>
            <person name="Thelus R."/>
            <person name="Thornton R.D."/>
            <person name="Trejos Z.Y."/>
            <person name="Usmani K."/>
            <person name="Vattathil S."/>
            <person name="Villasana D."/>
            <person name="Walker D.L."/>
            <person name="Wang S."/>
            <person name="Wang K."/>
            <person name="White C.S."/>
            <person name="Williams A.C."/>
            <person name="Williamson J."/>
            <person name="Wilson K."/>
            <person name="Woghiren I.O."/>
            <person name="Woodworth J.R."/>
            <person name="Worley K.C."/>
            <person name="Wright R.A."/>
            <person name="Wu W."/>
            <person name="Young L."/>
            <person name="Zhang L."/>
            <person name="Zhang J."/>
            <person name="Zhu Y."/>
            <person name="Muzny D.M."/>
            <person name="Weinstock G."/>
            <person name="Gibbs R.A."/>
        </authorList>
    </citation>
    <scope>NUCLEOTIDE SEQUENCE [LARGE SCALE GENOMIC DNA]</scope>
    <source>
        <strain evidence="4">LSR1</strain>
    </source>
</reference>
<evidence type="ECO:0000313" key="3">
    <source>
        <dbReference type="EnsemblMetazoa" id="XP_029347266.1"/>
    </source>
</evidence>
<protein>
    <submittedName>
        <fullName evidence="3">Uncharacterized protein</fullName>
    </submittedName>
</protein>
<evidence type="ECO:0000256" key="2">
    <source>
        <dbReference type="SAM" id="SignalP"/>
    </source>
</evidence>
<feature type="compositionally biased region" description="Basic and acidic residues" evidence="1">
    <location>
        <begin position="111"/>
        <end position="134"/>
    </location>
</feature>
<name>A0A8R2JVJ6_ACYPI</name>
<evidence type="ECO:0000256" key="1">
    <source>
        <dbReference type="SAM" id="MobiDB-lite"/>
    </source>
</evidence>
<sequence length="175" mass="21103">MIFTKNIFITFTITLVIIIWVEPGTAITDEEKRKYCIDLITTYTKYNNSQADVTLYSHEIANILQDKRWPFIKENIVILNQFDKNEIKTKIDTITNGQRIPLHPARVNTRNTRESYEKKKEDRPKREKEKEHKSENALFNSYNIFSYQETIMQQKSGKEMHYFRRTKWKNRKCML</sequence>
<keyword evidence="2" id="KW-0732">Signal</keyword>
<dbReference type="EnsemblMetazoa" id="XM_029491406.1">
    <property type="protein sequence ID" value="XP_029347266.1"/>
    <property type="gene ID" value="LOC107883337"/>
</dbReference>
<dbReference type="GeneID" id="107883337"/>
<evidence type="ECO:0000313" key="4">
    <source>
        <dbReference type="Proteomes" id="UP000007819"/>
    </source>
</evidence>
<reference evidence="3" key="2">
    <citation type="submission" date="2022-06" db="UniProtKB">
        <authorList>
            <consortium name="EnsemblMetazoa"/>
        </authorList>
    </citation>
    <scope>IDENTIFICATION</scope>
</reference>
<organism evidence="3 4">
    <name type="scientific">Acyrthosiphon pisum</name>
    <name type="common">Pea aphid</name>
    <dbReference type="NCBI Taxonomy" id="7029"/>
    <lineage>
        <taxon>Eukaryota</taxon>
        <taxon>Metazoa</taxon>
        <taxon>Ecdysozoa</taxon>
        <taxon>Arthropoda</taxon>
        <taxon>Hexapoda</taxon>
        <taxon>Insecta</taxon>
        <taxon>Pterygota</taxon>
        <taxon>Neoptera</taxon>
        <taxon>Paraneoptera</taxon>
        <taxon>Hemiptera</taxon>
        <taxon>Sternorrhyncha</taxon>
        <taxon>Aphidomorpha</taxon>
        <taxon>Aphidoidea</taxon>
        <taxon>Aphididae</taxon>
        <taxon>Macrosiphini</taxon>
        <taxon>Acyrthosiphon</taxon>
    </lineage>
</organism>
<dbReference type="AlphaFoldDB" id="A0A8R2JVJ6"/>
<keyword evidence="4" id="KW-1185">Reference proteome</keyword>
<proteinExistence type="predicted"/>
<feature type="region of interest" description="Disordered" evidence="1">
    <location>
        <begin position="109"/>
        <end position="134"/>
    </location>
</feature>
<dbReference type="KEGG" id="api:107883337"/>
<dbReference type="Proteomes" id="UP000007819">
    <property type="component" value="Chromosome A3"/>
</dbReference>
<feature type="chain" id="PRO_5035845892" evidence="2">
    <location>
        <begin position="27"/>
        <end position="175"/>
    </location>
</feature>